<evidence type="ECO:0000313" key="13">
    <source>
        <dbReference type="EMBL" id="CCQ62240.1"/>
    </source>
</evidence>
<dbReference type="GO" id="GO:0030170">
    <property type="term" value="F:pyridoxal phosphate binding"/>
    <property type="evidence" value="ECO:0007669"/>
    <property type="project" value="InterPro"/>
</dbReference>
<dbReference type="PROSITE" id="PS00599">
    <property type="entry name" value="AA_TRANSFER_CLASS_2"/>
    <property type="match status" value="1"/>
</dbReference>
<dbReference type="InterPro" id="IPR015421">
    <property type="entry name" value="PyrdxlP-dep_Trfase_major"/>
</dbReference>
<evidence type="ECO:0000256" key="8">
    <source>
        <dbReference type="ARBA" id="ARBA00022898"/>
    </source>
</evidence>
<dbReference type="Proteomes" id="UP000018198">
    <property type="component" value="Unassembled WGS sequence"/>
</dbReference>
<comment type="cofactor">
    <cofactor evidence="1 10 11">
        <name>pyridoxal 5'-phosphate</name>
        <dbReference type="ChEBI" id="CHEBI:597326"/>
    </cofactor>
</comment>
<dbReference type="InterPro" id="IPR004723">
    <property type="entry name" value="AONS_Archaea/Proteobacteria"/>
</dbReference>
<dbReference type="Gene3D" id="3.40.640.10">
    <property type="entry name" value="Type I PLP-dependent aspartate aminotransferase-like (Major domain)"/>
    <property type="match status" value="1"/>
</dbReference>
<sequence length="393" mass="43485">MLSGINKSNKLDFIAKELQEREKNNNIRQLKAICPQDGVTIVKNGKSLINFSSNDYLGLSKHPSLMLASQNYTKQYGTGSTASRLVTGTYDIHEKLEQKLAKVCGKEAALLFNTGFQANTTIIPSLVDQKSLVLCDRLVHNSILQGIFLSKARWKRYQHNDLSHLERLLKKAVLQGYNRILIVTETVFSMEGDRSDVDGLIQLSQQYNTLLYLDDAHALGIMGEKGMGLTANKSGIDISLGTFGKAIGSFGAFITTSKLIRDYLINCCPGFIYTTALPPAVIGSIDAAIDLVPSLDQERTYLGGRIDHLQNQLINLGYKVCNSISPIIPVIIGDEEKALNLSQYLETNGILATAIRPPTVPKNTARIRFVLSSKHQPEQINYLISLLKQYHES</sequence>
<keyword evidence="7" id="KW-0093">Biotin biosynthesis</keyword>
<organism evidence="13 14">
    <name type="scientific">Crocosphaera watsonii WH 0401</name>
    <dbReference type="NCBI Taxonomy" id="555881"/>
    <lineage>
        <taxon>Bacteria</taxon>
        <taxon>Bacillati</taxon>
        <taxon>Cyanobacteriota</taxon>
        <taxon>Cyanophyceae</taxon>
        <taxon>Oscillatoriophycideae</taxon>
        <taxon>Chroococcales</taxon>
        <taxon>Aphanothecaceae</taxon>
        <taxon>Crocosphaera</taxon>
    </lineage>
</organism>
<evidence type="ECO:0000256" key="5">
    <source>
        <dbReference type="ARBA" id="ARBA00011738"/>
    </source>
</evidence>
<gene>
    <name evidence="13" type="ORF">CWATWH0401_919</name>
</gene>
<evidence type="ECO:0000256" key="11">
    <source>
        <dbReference type="RuleBase" id="RU003693"/>
    </source>
</evidence>
<dbReference type="InterPro" id="IPR004839">
    <property type="entry name" value="Aminotransferase_I/II_large"/>
</dbReference>
<dbReference type="RefSeq" id="WP_021835793.1">
    <property type="nucleotide sequence ID" value="NZ_CAQM01000472.1"/>
</dbReference>
<feature type="domain" description="Aminotransferase class I/classII large" evidence="12">
    <location>
        <begin position="47"/>
        <end position="385"/>
    </location>
</feature>
<dbReference type="AlphaFoldDB" id="T2JAJ6"/>
<evidence type="ECO:0000256" key="7">
    <source>
        <dbReference type="ARBA" id="ARBA00022756"/>
    </source>
</evidence>
<dbReference type="UniPathway" id="UPA00078"/>
<evidence type="ECO:0000259" key="12">
    <source>
        <dbReference type="Pfam" id="PF00155"/>
    </source>
</evidence>
<dbReference type="InterPro" id="IPR001917">
    <property type="entry name" value="Aminotrans_II_pyridoxalP_BS"/>
</dbReference>
<reference evidence="13 14" key="2">
    <citation type="submission" date="2013-09" db="EMBL/GenBank/DDBJ databases">
        <title>Whole genome comparison of six Crocosphaera watsonii strains with differing phenotypes.</title>
        <authorList>
            <person name="Bench S.R."/>
            <person name="Heller P."/>
            <person name="Frank I."/>
            <person name="Arciniega M."/>
            <person name="Shilova I.N."/>
            <person name="Zehr J.P."/>
        </authorList>
    </citation>
    <scope>NUCLEOTIDE SEQUENCE [LARGE SCALE GENOMIC DNA]</scope>
    <source>
        <strain evidence="13 14">WH 0401</strain>
    </source>
</reference>
<proteinExistence type="inferred from homology"/>
<dbReference type="PANTHER" id="PTHR13693">
    <property type="entry name" value="CLASS II AMINOTRANSFERASE/8-AMINO-7-OXONONANOATE SYNTHASE"/>
    <property type="match status" value="1"/>
</dbReference>
<evidence type="ECO:0000256" key="4">
    <source>
        <dbReference type="ARBA" id="ARBA00010008"/>
    </source>
</evidence>
<evidence type="ECO:0000256" key="10">
    <source>
        <dbReference type="PIRSR" id="PIRSR604723-51"/>
    </source>
</evidence>
<comment type="subunit">
    <text evidence="5 11">Homodimer.</text>
</comment>
<evidence type="ECO:0000256" key="6">
    <source>
        <dbReference type="ARBA" id="ARBA00022679"/>
    </source>
</evidence>
<dbReference type="InterPro" id="IPR015422">
    <property type="entry name" value="PyrdxlP-dep_Trfase_small"/>
</dbReference>
<evidence type="ECO:0000256" key="3">
    <source>
        <dbReference type="ARBA" id="ARBA00004746"/>
    </source>
</evidence>
<keyword evidence="13" id="KW-0012">Acyltransferase</keyword>
<feature type="modified residue" description="N6-(pyridoxal phosphate)lysine" evidence="10">
    <location>
        <position position="245"/>
    </location>
</feature>
<dbReference type="Gene3D" id="3.90.1150.10">
    <property type="entry name" value="Aspartate Aminotransferase, domain 1"/>
    <property type="match status" value="1"/>
</dbReference>
<dbReference type="SUPFAM" id="SSF53383">
    <property type="entry name" value="PLP-dependent transferases"/>
    <property type="match status" value="1"/>
</dbReference>
<evidence type="ECO:0000256" key="1">
    <source>
        <dbReference type="ARBA" id="ARBA00001933"/>
    </source>
</evidence>
<dbReference type="EMBL" id="CAQM01000472">
    <property type="protein sequence ID" value="CCQ62240.1"/>
    <property type="molecule type" value="Genomic_DNA"/>
</dbReference>
<dbReference type="PANTHER" id="PTHR13693:SF100">
    <property type="entry name" value="8-AMINO-7-OXONONANOATE SYNTHASE"/>
    <property type="match status" value="1"/>
</dbReference>
<dbReference type="GO" id="GO:0008710">
    <property type="term" value="F:8-amino-7-oxononanoate synthase activity"/>
    <property type="evidence" value="ECO:0007669"/>
    <property type="project" value="UniProtKB-UniRule"/>
</dbReference>
<keyword evidence="8 10" id="KW-0663">Pyridoxal phosphate</keyword>
<dbReference type="EC" id="2.3.1.47" evidence="11"/>
<evidence type="ECO:0000256" key="9">
    <source>
        <dbReference type="ARBA" id="ARBA00047715"/>
    </source>
</evidence>
<dbReference type="NCBIfam" id="TIGR00858">
    <property type="entry name" value="bioF"/>
    <property type="match status" value="1"/>
</dbReference>
<comment type="caution">
    <text evidence="13">The sequence shown here is derived from an EMBL/GenBank/DDBJ whole genome shotgun (WGS) entry which is preliminary data.</text>
</comment>
<dbReference type="InterPro" id="IPR015424">
    <property type="entry name" value="PyrdxlP-dep_Trfase"/>
</dbReference>
<protein>
    <recommendedName>
        <fullName evidence="11">8-amino-7-ketopelargonate synthase</fullName>
        <ecNumber evidence="11">2.3.1.47</ecNumber>
    </recommendedName>
</protein>
<dbReference type="GO" id="GO:0009102">
    <property type="term" value="P:biotin biosynthetic process"/>
    <property type="evidence" value="ECO:0007669"/>
    <property type="project" value="UniProtKB-UniRule"/>
</dbReference>
<comment type="catalytic activity">
    <reaction evidence="9 11">
        <text>6-carboxyhexanoyl-[ACP] + L-alanine + H(+) = (8S)-8-amino-7-oxononanoate + holo-[ACP] + CO2</text>
        <dbReference type="Rhea" id="RHEA:42288"/>
        <dbReference type="Rhea" id="RHEA-COMP:9685"/>
        <dbReference type="Rhea" id="RHEA-COMP:9955"/>
        <dbReference type="ChEBI" id="CHEBI:15378"/>
        <dbReference type="ChEBI" id="CHEBI:16526"/>
        <dbReference type="ChEBI" id="CHEBI:57972"/>
        <dbReference type="ChEBI" id="CHEBI:64479"/>
        <dbReference type="ChEBI" id="CHEBI:78846"/>
        <dbReference type="ChEBI" id="CHEBI:149468"/>
        <dbReference type="EC" id="2.3.1.47"/>
    </reaction>
</comment>
<evidence type="ECO:0000313" key="14">
    <source>
        <dbReference type="Proteomes" id="UP000018198"/>
    </source>
</evidence>
<dbReference type="Pfam" id="PF00155">
    <property type="entry name" value="Aminotran_1_2"/>
    <property type="match status" value="1"/>
</dbReference>
<comment type="similarity">
    <text evidence="4 11">Belongs to the class-II pyridoxal-phosphate-dependent aminotransferase family. BioF subfamily.</text>
</comment>
<comment type="pathway">
    <text evidence="3 11">Cofactor biosynthesis; biotin biosynthesis.</text>
</comment>
<keyword evidence="6 11" id="KW-0808">Transferase</keyword>
<evidence type="ECO:0000256" key="2">
    <source>
        <dbReference type="ARBA" id="ARBA00002513"/>
    </source>
</evidence>
<comment type="function">
    <text evidence="2 11">Catalyzes the decarboxylative condensation of pimeloyl-[acyl-carrier protein] and L-alanine to produce 8-amino-7-oxononanoate (AON), [acyl-carrier protein], and carbon dioxide.</text>
</comment>
<reference evidence="13 14" key="1">
    <citation type="submission" date="2013-01" db="EMBL/GenBank/DDBJ databases">
        <authorList>
            <person name="Bench S."/>
        </authorList>
    </citation>
    <scope>NUCLEOTIDE SEQUENCE [LARGE SCALE GENOMIC DNA]</scope>
    <source>
        <strain evidence="13 14">WH 0401</strain>
    </source>
</reference>
<dbReference type="InterPro" id="IPR050087">
    <property type="entry name" value="AON_synthase_class-II"/>
</dbReference>
<name>T2JAJ6_CROWT</name>
<accession>T2JAJ6</accession>